<dbReference type="InterPro" id="IPR005528">
    <property type="entry name" value="ChpA-H"/>
</dbReference>
<evidence type="ECO:0000313" key="7">
    <source>
        <dbReference type="EMBL" id="GIF61853.1"/>
    </source>
</evidence>
<name>A0ABQ4CGF1_9ACTN</name>
<evidence type="ECO:0000259" key="6">
    <source>
        <dbReference type="PROSITE" id="PS51884"/>
    </source>
</evidence>
<dbReference type="PROSITE" id="PS51884">
    <property type="entry name" value="CHAPLIN"/>
    <property type="match status" value="5"/>
</dbReference>
<feature type="domain" description="Chaplin" evidence="6">
    <location>
        <begin position="130"/>
        <end position="170"/>
    </location>
</feature>
<evidence type="ECO:0000256" key="2">
    <source>
        <dbReference type="ARBA" id="ARBA00022889"/>
    </source>
</evidence>
<feature type="domain" description="Chaplin" evidence="6">
    <location>
        <begin position="398"/>
        <end position="438"/>
    </location>
</feature>
<sequence length="441" mass="43173">MKTWVRKSISVGVMAAGGLLATQAAAQAADAITTGNYGIANGNQVVMPIQAPINLCGNSIALIGGAFASCDGGAVAVNGGGGQEDPKDNGYRKHHDDEFVKAAEGKHKKHGKKDDKSPWGDGSTFITSGNYGLLNGNQIIVPIQAPINVAGNAIGIVGGAFASATGGAVAVNESARVEGYDKGRDAGTEATLISTNNFGALNGNQLYAPIQMPINICGNAISFIGGAFASCGGGAIAVNGESARAEGASVEEATLVSTNNFGALNGNQLYAPIQIPINVCGNAIALIGGAFAHCGGGAIAVNESASTESARDEALPLVGSLPAVAGLPVVGSLASGASAPTAPKMDAPGARSGATEGDDYDGDRGGKKHGKKHGKDAAGGFGGAVAINGPATLVSSGNFGALNGNQLYAPIQAPINVAGNAIGIVGGAFAQSTGGALAVNG</sequence>
<dbReference type="RefSeq" id="WP_203708694.1">
    <property type="nucleotide sequence ID" value="NZ_BAAALU010000003.1"/>
</dbReference>
<keyword evidence="5" id="KW-0732">Signal</keyword>
<feature type="signal peptide" evidence="5">
    <location>
        <begin position="1"/>
        <end position="28"/>
    </location>
</feature>
<dbReference type="Pfam" id="PF03777">
    <property type="entry name" value="ChpA-C"/>
    <property type="match status" value="4"/>
</dbReference>
<feature type="domain" description="Chaplin" evidence="6">
    <location>
        <begin position="36"/>
        <end position="76"/>
    </location>
</feature>
<protein>
    <recommendedName>
        <fullName evidence="6">Chaplin domain-containing protein</fullName>
    </recommendedName>
</protein>
<keyword evidence="1" id="KW-0134">Cell wall</keyword>
<feature type="domain" description="Chaplin" evidence="6">
    <location>
        <begin position="260"/>
        <end position="300"/>
    </location>
</feature>
<evidence type="ECO:0000313" key="8">
    <source>
        <dbReference type="Proteomes" id="UP000624325"/>
    </source>
</evidence>
<feature type="chain" id="PRO_5046691096" description="Chaplin domain-containing protein" evidence="5">
    <location>
        <begin position="29"/>
        <end position="441"/>
    </location>
</feature>
<reference evidence="7 8" key="1">
    <citation type="submission" date="2021-01" db="EMBL/GenBank/DDBJ databases">
        <title>Whole genome shotgun sequence of Asanoa iriomotensis NBRC 100142.</title>
        <authorList>
            <person name="Komaki H."/>
            <person name="Tamura T."/>
        </authorList>
    </citation>
    <scope>NUCLEOTIDE SEQUENCE [LARGE SCALE GENOMIC DNA]</scope>
    <source>
        <strain evidence="7 8">NBRC 100142</strain>
    </source>
</reference>
<evidence type="ECO:0000256" key="1">
    <source>
        <dbReference type="ARBA" id="ARBA00022512"/>
    </source>
</evidence>
<keyword evidence="2" id="KW-0130">Cell adhesion</keyword>
<dbReference type="EMBL" id="BONC01000142">
    <property type="protein sequence ID" value="GIF61853.1"/>
    <property type="molecule type" value="Genomic_DNA"/>
</dbReference>
<dbReference type="Proteomes" id="UP000624325">
    <property type="component" value="Unassembled WGS sequence"/>
</dbReference>
<feature type="domain" description="Chaplin" evidence="6">
    <location>
        <begin position="197"/>
        <end position="237"/>
    </location>
</feature>
<keyword evidence="1" id="KW-0964">Secreted</keyword>
<evidence type="ECO:0000256" key="3">
    <source>
        <dbReference type="ARBA" id="ARBA00023087"/>
    </source>
</evidence>
<feature type="region of interest" description="Disordered" evidence="4">
    <location>
        <begin position="336"/>
        <end position="375"/>
    </location>
</feature>
<organism evidence="7 8">
    <name type="scientific">Asanoa iriomotensis</name>
    <dbReference type="NCBI Taxonomy" id="234613"/>
    <lineage>
        <taxon>Bacteria</taxon>
        <taxon>Bacillati</taxon>
        <taxon>Actinomycetota</taxon>
        <taxon>Actinomycetes</taxon>
        <taxon>Micromonosporales</taxon>
        <taxon>Micromonosporaceae</taxon>
        <taxon>Asanoa</taxon>
    </lineage>
</organism>
<keyword evidence="8" id="KW-1185">Reference proteome</keyword>
<comment type="caution">
    <text evidence="7">The sequence shown here is derived from an EMBL/GenBank/DDBJ whole genome shotgun (WGS) entry which is preliminary data.</text>
</comment>
<accession>A0ABQ4CGF1</accession>
<evidence type="ECO:0000256" key="5">
    <source>
        <dbReference type="SAM" id="SignalP"/>
    </source>
</evidence>
<proteinExistence type="predicted"/>
<keyword evidence="3" id="KW-0034">Amyloid</keyword>
<gene>
    <name evidence="7" type="ORF">Air01nite_79480</name>
</gene>
<evidence type="ECO:0000256" key="4">
    <source>
        <dbReference type="SAM" id="MobiDB-lite"/>
    </source>
</evidence>